<evidence type="ECO:0000313" key="1">
    <source>
        <dbReference type="EMBL" id="TFK79417.1"/>
    </source>
</evidence>
<proteinExistence type="predicted"/>
<gene>
    <name evidence="1" type="ORF">K466DRAFT_606163</name>
</gene>
<dbReference type="AlphaFoldDB" id="A0A5C3NS82"/>
<keyword evidence="2" id="KW-1185">Reference proteome</keyword>
<dbReference type="Proteomes" id="UP000308197">
    <property type="component" value="Unassembled WGS sequence"/>
</dbReference>
<reference evidence="1 2" key="1">
    <citation type="journal article" date="2019" name="Nat. Ecol. Evol.">
        <title>Megaphylogeny resolves global patterns of mushroom evolution.</title>
        <authorList>
            <person name="Varga T."/>
            <person name="Krizsan K."/>
            <person name="Foldi C."/>
            <person name="Dima B."/>
            <person name="Sanchez-Garcia M."/>
            <person name="Sanchez-Ramirez S."/>
            <person name="Szollosi G.J."/>
            <person name="Szarkandi J.G."/>
            <person name="Papp V."/>
            <person name="Albert L."/>
            <person name="Andreopoulos W."/>
            <person name="Angelini C."/>
            <person name="Antonin V."/>
            <person name="Barry K.W."/>
            <person name="Bougher N.L."/>
            <person name="Buchanan P."/>
            <person name="Buyck B."/>
            <person name="Bense V."/>
            <person name="Catcheside P."/>
            <person name="Chovatia M."/>
            <person name="Cooper J."/>
            <person name="Damon W."/>
            <person name="Desjardin D."/>
            <person name="Finy P."/>
            <person name="Geml J."/>
            <person name="Haridas S."/>
            <person name="Hughes K."/>
            <person name="Justo A."/>
            <person name="Karasinski D."/>
            <person name="Kautmanova I."/>
            <person name="Kiss B."/>
            <person name="Kocsube S."/>
            <person name="Kotiranta H."/>
            <person name="LaButti K.M."/>
            <person name="Lechner B.E."/>
            <person name="Liimatainen K."/>
            <person name="Lipzen A."/>
            <person name="Lukacs Z."/>
            <person name="Mihaltcheva S."/>
            <person name="Morgado L.N."/>
            <person name="Niskanen T."/>
            <person name="Noordeloos M.E."/>
            <person name="Ohm R.A."/>
            <person name="Ortiz-Santana B."/>
            <person name="Ovrebo C."/>
            <person name="Racz N."/>
            <person name="Riley R."/>
            <person name="Savchenko A."/>
            <person name="Shiryaev A."/>
            <person name="Soop K."/>
            <person name="Spirin V."/>
            <person name="Szebenyi C."/>
            <person name="Tomsovsky M."/>
            <person name="Tulloss R.E."/>
            <person name="Uehling J."/>
            <person name="Grigoriev I.V."/>
            <person name="Vagvolgyi C."/>
            <person name="Papp T."/>
            <person name="Martin F.M."/>
            <person name="Miettinen O."/>
            <person name="Hibbett D.S."/>
            <person name="Nagy L.G."/>
        </authorList>
    </citation>
    <scope>NUCLEOTIDE SEQUENCE [LARGE SCALE GENOMIC DNA]</scope>
    <source>
        <strain evidence="1 2">HHB13444</strain>
    </source>
</reference>
<organism evidence="1 2">
    <name type="scientific">Polyporus arcularius HHB13444</name>
    <dbReference type="NCBI Taxonomy" id="1314778"/>
    <lineage>
        <taxon>Eukaryota</taxon>
        <taxon>Fungi</taxon>
        <taxon>Dikarya</taxon>
        <taxon>Basidiomycota</taxon>
        <taxon>Agaricomycotina</taxon>
        <taxon>Agaricomycetes</taxon>
        <taxon>Polyporales</taxon>
        <taxon>Polyporaceae</taxon>
        <taxon>Polyporus</taxon>
    </lineage>
</organism>
<evidence type="ECO:0000313" key="2">
    <source>
        <dbReference type="Proteomes" id="UP000308197"/>
    </source>
</evidence>
<dbReference type="EMBL" id="ML212043">
    <property type="protein sequence ID" value="TFK79417.1"/>
    <property type="molecule type" value="Genomic_DNA"/>
</dbReference>
<name>A0A5C3NS82_9APHY</name>
<dbReference type="InParanoid" id="A0A5C3NS82"/>
<protein>
    <submittedName>
        <fullName evidence="1">Uncharacterized protein</fullName>
    </submittedName>
</protein>
<sequence length="72" mass="7847">MAYVLHKLAVHGPVCDALPVPIAIMYNTEEMNLGNDVRQFVISVYVGDKLKGLEVTITEGQSNAGALYALQR</sequence>
<accession>A0A5C3NS82</accession>